<proteinExistence type="predicted"/>
<accession>A0A157ZV11</accession>
<dbReference type="EMBL" id="FCOE02000003">
    <property type="protein sequence ID" value="SAK49372.1"/>
    <property type="molecule type" value="Genomic_DNA"/>
</dbReference>
<dbReference type="Proteomes" id="UP000054911">
    <property type="component" value="Unassembled WGS sequence"/>
</dbReference>
<dbReference type="AlphaFoldDB" id="A0A157ZV11"/>
<organism evidence="1 2">
    <name type="scientific">Caballeronia pedi</name>
    <dbReference type="NCBI Taxonomy" id="1777141"/>
    <lineage>
        <taxon>Bacteria</taxon>
        <taxon>Pseudomonadati</taxon>
        <taxon>Pseudomonadota</taxon>
        <taxon>Betaproteobacteria</taxon>
        <taxon>Burkholderiales</taxon>
        <taxon>Burkholderiaceae</taxon>
        <taxon>Caballeronia</taxon>
    </lineage>
</organism>
<dbReference type="STRING" id="1777141.AWB80_01339"/>
<evidence type="ECO:0000313" key="1">
    <source>
        <dbReference type="EMBL" id="SAK49372.1"/>
    </source>
</evidence>
<comment type="caution">
    <text evidence="1">The sequence shown here is derived from an EMBL/GenBank/DDBJ whole genome shotgun (WGS) entry which is preliminary data.</text>
</comment>
<evidence type="ECO:0000313" key="2">
    <source>
        <dbReference type="Proteomes" id="UP000054911"/>
    </source>
</evidence>
<sequence length="76" mass="8273">MVPSKQFAVRDRAIAGYPDDRGAYMQTLYVPHSTFVALDDEAMKCMAAGTRQALSLVFGPSGIGKSPVRAGVKRRR</sequence>
<name>A0A157ZV11_9BURK</name>
<reference evidence="1" key="1">
    <citation type="submission" date="2016-01" db="EMBL/GenBank/DDBJ databases">
        <authorList>
            <person name="Peeters C."/>
        </authorList>
    </citation>
    <scope>NUCLEOTIDE SEQUENCE [LARGE SCALE GENOMIC DNA]</scope>
    <source>
        <strain evidence="1">LMG 29323</strain>
    </source>
</reference>
<protein>
    <submittedName>
        <fullName evidence="1">Uncharacterized protein</fullName>
    </submittedName>
</protein>
<gene>
    <name evidence="1" type="ORF">AWB80_01339</name>
</gene>
<keyword evidence="2" id="KW-1185">Reference proteome</keyword>